<keyword evidence="1" id="KW-0560">Oxidoreductase</keyword>
<organism evidence="3 4">
    <name type="scientific">Promicromonospora alba</name>
    <dbReference type="NCBI Taxonomy" id="1616110"/>
    <lineage>
        <taxon>Bacteria</taxon>
        <taxon>Bacillati</taxon>
        <taxon>Actinomycetota</taxon>
        <taxon>Actinomycetes</taxon>
        <taxon>Micrococcales</taxon>
        <taxon>Promicromonosporaceae</taxon>
        <taxon>Promicromonospora</taxon>
    </lineage>
</organism>
<dbReference type="InterPro" id="IPR028939">
    <property type="entry name" value="P5C_Rdtase_cat_N"/>
</dbReference>
<evidence type="ECO:0000259" key="2">
    <source>
        <dbReference type="Pfam" id="PF03807"/>
    </source>
</evidence>
<evidence type="ECO:0000313" key="4">
    <source>
        <dbReference type="Proteomes" id="UP001596011"/>
    </source>
</evidence>
<reference evidence="4" key="1">
    <citation type="journal article" date="2019" name="Int. J. Syst. Evol. Microbiol.">
        <title>The Global Catalogue of Microorganisms (GCM) 10K type strain sequencing project: providing services to taxonomists for standard genome sequencing and annotation.</title>
        <authorList>
            <consortium name="The Broad Institute Genomics Platform"/>
            <consortium name="The Broad Institute Genome Sequencing Center for Infectious Disease"/>
            <person name="Wu L."/>
            <person name="Ma J."/>
        </authorList>
    </citation>
    <scope>NUCLEOTIDE SEQUENCE [LARGE SCALE GENOMIC DNA]</scope>
    <source>
        <strain evidence="4">CCUG 42722</strain>
    </source>
</reference>
<accession>A0ABV9HJ54</accession>
<dbReference type="RefSeq" id="WP_377137620.1">
    <property type="nucleotide sequence ID" value="NZ_JBHSFI010000005.1"/>
</dbReference>
<dbReference type="PANTHER" id="PTHR14239">
    <property type="entry name" value="DUDULIN-RELATED"/>
    <property type="match status" value="1"/>
</dbReference>
<name>A0ABV9HJ54_9MICO</name>
<comment type="caution">
    <text evidence="3">The sequence shown here is derived from an EMBL/GenBank/DDBJ whole genome shotgun (WGS) entry which is preliminary data.</text>
</comment>
<dbReference type="SUPFAM" id="SSF51735">
    <property type="entry name" value="NAD(P)-binding Rossmann-fold domains"/>
    <property type="match status" value="1"/>
</dbReference>
<gene>
    <name evidence="3" type="ORF">ACFO6V_18130</name>
</gene>
<sequence>MTTVTVIGAGNFGSVVAGIAAKGGTGIQVLARDVEKARAVAGPLGGTAGTVGDEVTGDVVVLAVPYGAVADLVEVYPTAFDGKVLVDVTNPVDFSTFDDLVVPADSSAAKQLQDAVPGAKVVKAFNTNFGGTLASGEIGSVPTTVLVAGDDADAKQTLVELVTAAGLRGLDAGSLKRARELEAVGLLQMTLAGAEKISWGGGLALIS</sequence>
<dbReference type="EMBL" id="JBHSFI010000005">
    <property type="protein sequence ID" value="MFC4630172.1"/>
    <property type="molecule type" value="Genomic_DNA"/>
</dbReference>
<keyword evidence="4" id="KW-1185">Reference proteome</keyword>
<dbReference type="Proteomes" id="UP001596011">
    <property type="component" value="Unassembled WGS sequence"/>
</dbReference>
<protein>
    <submittedName>
        <fullName evidence="3">NADPH-dependent F420 reductase</fullName>
    </submittedName>
</protein>
<feature type="domain" description="Pyrroline-5-carboxylate reductase catalytic N-terminal" evidence="2">
    <location>
        <begin position="4"/>
        <end position="91"/>
    </location>
</feature>
<dbReference type="InterPro" id="IPR036291">
    <property type="entry name" value="NAD(P)-bd_dom_sf"/>
</dbReference>
<dbReference type="Pfam" id="PF03807">
    <property type="entry name" value="F420_oxidored"/>
    <property type="match status" value="1"/>
</dbReference>
<evidence type="ECO:0000313" key="3">
    <source>
        <dbReference type="EMBL" id="MFC4630172.1"/>
    </source>
</evidence>
<proteinExistence type="predicted"/>
<dbReference type="Gene3D" id="3.40.50.720">
    <property type="entry name" value="NAD(P)-binding Rossmann-like Domain"/>
    <property type="match status" value="1"/>
</dbReference>
<evidence type="ECO:0000256" key="1">
    <source>
        <dbReference type="ARBA" id="ARBA00023002"/>
    </source>
</evidence>
<dbReference type="InterPro" id="IPR051267">
    <property type="entry name" value="STEAP_metalloreductase"/>
</dbReference>
<dbReference type="PANTHER" id="PTHR14239:SF10">
    <property type="entry name" value="REDUCTASE"/>
    <property type="match status" value="1"/>
</dbReference>